<dbReference type="GO" id="GO:0003700">
    <property type="term" value="F:DNA-binding transcription factor activity"/>
    <property type="evidence" value="ECO:0007669"/>
    <property type="project" value="InterPro"/>
</dbReference>
<protein>
    <submittedName>
        <fullName evidence="7">DNA-binding transcriptional regulator, LysR family</fullName>
    </submittedName>
</protein>
<dbReference type="SUPFAM" id="SSF46785">
    <property type="entry name" value="Winged helix' DNA-binding domain"/>
    <property type="match status" value="1"/>
</dbReference>
<dbReference type="PROSITE" id="PS50931">
    <property type="entry name" value="HTH_LYSR"/>
    <property type="match status" value="1"/>
</dbReference>
<dbReference type="Gene3D" id="3.40.190.10">
    <property type="entry name" value="Periplasmic binding protein-like II"/>
    <property type="match status" value="2"/>
</dbReference>
<dbReference type="GO" id="GO:0003677">
    <property type="term" value="F:DNA binding"/>
    <property type="evidence" value="ECO:0007669"/>
    <property type="project" value="UniProtKB-KW"/>
</dbReference>
<dbReference type="InterPro" id="IPR000847">
    <property type="entry name" value="LysR_HTH_N"/>
</dbReference>
<comment type="similarity">
    <text evidence="1">Belongs to the LysR transcriptional regulatory family.</text>
</comment>
<organism evidence="7 8">
    <name type="scientific">Klenkia taihuensis</name>
    <dbReference type="NCBI Taxonomy" id="1225127"/>
    <lineage>
        <taxon>Bacteria</taxon>
        <taxon>Bacillati</taxon>
        <taxon>Actinomycetota</taxon>
        <taxon>Actinomycetes</taxon>
        <taxon>Geodermatophilales</taxon>
        <taxon>Geodermatophilaceae</taxon>
        <taxon>Klenkia</taxon>
    </lineage>
</organism>
<dbReference type="PANTHER" id="PTHR30346:SF29">
    <property type="entry name" value="LYSR SUBSTRATE-BINDING"/>
    <property type="match status" value="1"/>
</dbReference>
<reference evidence="8" key="1">
    <citation type="submission" date="2016-10" db="EMBL/GenBank/DDBJ databases">
        <authorList>
            <person name="Varghese N."/>
            <person name="Submissions S."/>
        </authorList>
    </citation>
    <scope>NUCLEOTIDE SEQUENCE [LARGE SCALE GENOMIC DNA]</scope>
    <source>
        <strain evidence="8">DSM 45962</strain>
    </source>
</reference>
<proteinExistence type="inferred from homology"/>
<dbReference type="Proteomes" id="UP000199022">
    <property type="component" value="Unassembled WGS sequence"/>
</dbReference>
<dbReference type="GO" id="GO:0032993">
    <property type="term" value="C:protein-DNA complex"/>
    <property type="evidence" value="ECO:0007669"/>
    <property type="project" value="TreeGrafter"/>
</dbReference>
<keyword evidence="5" id="KW-0472">Membrane</keyword>
<evidence type="ECO:0000259" key="6">
    <source>
        <dbReference type="PROSITE" id="PS50931"/>
    </source>
</evidence>
<dbReference type="InterPro" id="IPR036388">
    <property type="entry name" value="WH-like_DNA-bd_sf"/>
</dbReference>
<dbReference type="Gene3D" id="1.10.10.10">
    <property type="entry name" value="Winged helix-like DNA-binding domain superfamily/Winged helix DNA-binding domain"/>
    <property type="match status" value="1"/>
</dbReference>
<dbReference type="EMBL" id="FOMD01000001">
    <property type="protein sequence ID" value="SFC10373.1"/>
    <property type="molecule type" value="Genomic_DNA"/>
</dbReference>
<dbReference type="AlphaFoldDB" id="A0A1I1GM57"/>
<dbReference type="STRING" id="1225127.SAMN05661030_0116"/>
<evidence type="ECO:0000256" key="5">
    <source>
        <dbReference type="SAM" id="Phobius"/>
    </source>
</evidence>
<dbReference type="Pfam" id="PF03466">
    <property type="entry name" value="LysR_substrate"/>
    <property type="match status" value="1"/>
</dbReference>
<name>A0A1I1GM57_9ACTN</name>
<keyword evidence="4" id="KW-0804">Transcription</keyword>
<evidence type="ECO:0000256" key="3">
    <source>
        <dbReference type="ARBA" id="ARBA00023125"/>
    </source>
</evidence>
<evidence type="ECO:0000256" key="2">
    <source>
        <dbReference type="ARBA" id="ARBA00023015"/>
    </source>
</evidence>
<dbReference type="InterPro" id="IPR036390">
    <property type="entry name" value="WH_DNA-bd_sf"/>
</dbReference>
<keyword evidence="5" id="KW-0812">Transmembrane</keyword>
<keyword evidence="5" id="KW-1133">Transmembrane helix</keyword>
<feature type="transmembrane region" description="Helical" evidence="5">
    <location>
        <begin position="94"/>
        <end position="113"/>
    </location>
</feature>
<evidence type="ECO:0000256" key="4">
    <source>
        <dbReference type="ARBA" id="ARBA00023163"/>
    </source>
</evidence>
<keyword evidence="8" id="KW-1185">Reference proteome</keyword>
<dbReference type="RefSeq" id="WP_165628794.1">
    <property type="nucleotide sequence ID" value="NZ_BNAC01000002.1"/>
</dbReference>
<feature type="domain" description="HTH lysR-type" evidence="6">
    <location>
        <begin position="2"/>
        <end position="59"/>
    </location>
</feature>
<gene>
    <name evidence="7" type="ORF">SAMN05661030_0116</name>
</gene>
<evidence type="ECO:0000313" key="7">
    <source>
        <dbReference type="EMBL" id="SFC10373.1"/>
    </source>
</evidence>
<keyword evidence="3 7" id="KW-0238">DNA-binding</keyword>
<dbReference type="InterPro" id="IPR005119">
    <property type="entry name" value="LysR_subst-bd"/>
</dbReference>
<dbReference type="SUPFAM" id="SSF53850">
    <property type="entry name" value="Periplasmic binding protein-like II"/>
    <property type="match status" value="1"/>
</dbReference>
<accession>A0A1I1GM57</accession>
<sequence>MLDLRQLAALRAVADTGSVSRAAAELGWSQPTVTHHLRGLARELGTPAVAAAPSGTRLTAAGTELLPHARAVLERSDRALAEVRAFVRDRRRRVVLGIYPSAGLLLLPHLLAWSRAQGVRITVREAEVALLRRDLAELRVDAAVVYTSAADTRPLPPGCDRRVLAQEPLSLLVPAGHRLAGTLTGVELEDLAEEDWILSAQPDEPIELLLRASAAASGFRPRARARSDDYLLVSAYVAAGLGISLVPASIADRTAEGVVGVPVADDALHRSVELLAHSGVDEQLVAELTAAARRILRGGS</sequence>
<keyword evidence="2" id="KW-0805">Transcription regulation</keyword>
<dbReference type="PANTHER" id="PTHR30346">
    <property type="entry name" value="TRANSCRIPTIONAL DUAL REGULATOR HCAR-RELATED"/>
    <property type="match status" value="1"/>
</dbReference>
<dbReference type="Pfam" id="PF00126">
    <property type="entry name" value="HTH_1"/>
    <property type="match status" value="1"/>
</dbReference>
<evidence type="ECO:0000313" key="8">
    <source>
        <dbReference type="Proteomes" id="UP000199022"/>
    </source>
</evidence>
<evidence type="ECO:0000256" key="1">
    <source>
        <dbReference type="ARBA" id="ARBA00009437"/>
    </source>
</evidence>